<sequence length="293" mass="33782">MRRLIENVIPSFQTYSHVNPASEFGLLLLSIDHNMLLEIVPPAVHRFMVKSSVQILQRDRTSPQDFIFVWSNSIFHAEDQRFLKWLCCDKHQILIPHGINSPALRYSSPQRLVSHYSLHINLGISLLISWYQILSFNYINPEVPKLRRKINLGTDVGKSISTTNSCSIRVPSFRESFISLSTKPNSQHKLSLDFITFPILEPIPLRSQGTIRRNSLRYLIQIKDNPTNQIIFDKILVLDSSFKERSLNPIFRKGENLVPLRIRFLLEMPSGAFVVSKLNLNIRVTTTSHILAR</sequence>
<dbReference type="EMBL" id="AK230346">
    <property type="protein sequence ID" value="BAF02145.1"/>
    <property type="molecule type" value="mRNA"/>
</dbReference>
<dbReference type="AlphaFoldDB" id="Q0WL62"/>
<reference evidence="1" key="1">
    <citation type="submission" date="2006-07" db="EMBL/GenBank/DDBJ databases">
        <title>Large-scale analysis of RIKEN Arabidopsis full-length (RAFL) cDNAs.</title>
        <authorList>
            <person name="Totoki Y."/>
            <person name="Seki M."/>
            <person name="Ishida J."/>
            <person name="Nakajima M."/>
            <person name="Enju A."/>
            <person name="Morosawa T."/>
            <person name="Kamiya A."/>
            <person name="Narusaka M."/>
            <person name="Shin-i T."/>
            <person name="Nakagawa M."/>
            <person name="Sakamoto N."/>
            <person name="Oishi K."/>
            <person name="Kohara Y."/>
            <person name="Kobayashi M."/>
            <person name="Toyoda A."/>
            <person name="Sakaki Y."/>
            <person name="Sakurai T."/>
            <person name="Iida K."/>
            <person name="Akiyama K."/>
            <person name="Satou M."/>
            <person name="Toyoda T."/>
            <person name="Konagaya A."/>
            <person name="Carninci P."/>
            <person name="Kawai J."/>
            <person name="Hayashizaki Y."/>
            <person name="Shinozaki K."/>
        </authorList>
    </citation>
    <scope>NUCLEOTIDE SEQUENCE</scope>
</reference>
<proteinExistence type="evidence at transcript level"/>
<protein>
    <submittedName>
        <fullName evidence="1">Uncharacterized protein</fullName>
    </submittedName>
</protein>
<name>Q0WL62_ARATH</name>
<organism evidence="1">
    <name type="scientific">Arabidopsis thaliana</name>
    <name type="common">Mouse-ear cress</name>
    <dbReference type="NCBI Taxonomy" id="3702"/>
    <lineage>
        <taxon>Eukaryota</taxon>
        <taxon>Viridiplantae</taxon>
        <taxon>Streptophyta</taxon>
        <taxon>Embryophyta</taxon>
        <taxon>Tracheophyta</taxon>
        <taxon>Spermatophyta</taxon>
        <taxon>Magnoliopsida</taxon>
        <taxon>eudicotyledons</taxon>
        <taxon>Gunneridae</taxon>
        <taxon>Pentapetalae</taxon>
        <taxon>rosids</taxon>
        <taxon>malvids</taxon>
        <taxon>Brassicales</taxon>
        <taxon>Brassicaceae</taxon>
        <taxon>Camelineae</taxon>
        <taxon>Arabidopsis</taxon>
    </lineage>
</organism>
<accession>Q0WL62</accession>
<evidence type="ECO:0000313" key="1">
    <source>
        <dbReference type="EMBL" id="BAF02145.1"/>
    </source>
</evidence>